<dbReference type="Gene3D" id="3.10.20.90">
    <property type="entry name" value="Phosphatidylinositol 3-kinase Catalytic Subunit, Chain A, domain 1"/>
    <property type="match status" value="1"/>
</dbReference>
<dbReference type="InterPro" id="IPR029071">
    <property type="entry name" value="Ubiquitin-like_domsf"/>
</dbReference>
<dbReference type="SMART" id="SM00213">
    <property type="entry name" value="UBQ"/>
    <property type="match status" value="1"/>
</dbReference>
<dbReference type="Pfam" id="PF00240">
    <property type="entry name" value="ubiquitin"/>
    <property type="match status" value="1"/>
</dbReference>
<sequence length="94" mass="10755">MGKIYQVVVIGLRGLKTIVDLCNTDEQFRKITVKQLKEKLAQKLPGTEGEEAMRLMFADKSLDEDEALLFDYGIQHKSIIQMVMRFSGGLKRHI</sequence>
<dbReference type="AlphaFoldDB" id="A0A3Q4M4I1"/>
<dbReference type="SUPFAM" id="SSF54236">
    <property type="entry name" value="Ubiquitin-like"/>
    <property type="match status" value="1"/>
</dbReference>
<evidence type="ECO:0000259" key="1">
    <source>
        <dbReference type="PROSITE" id="PS50053"/>
    </source>
</evidence>
<evidence type="ECO:0000313" key="2">
    <source>
        <dbReference type="Ensembl" id="ENSNBRP00000002069.1"/>
    </source>
</evidence>
<protein>
    <recommendedName>
        <fullName evidence="1">Ubiquitin-like domain-containing protein</fullName>
    </recommendedName>
</protein>
<dbReference type="Proteomes" id="UP000261580">
    <property type="component" value="Unassembled WGS sequence"/>
</dbReference>
<organism evidence="2 3">
    <name type="scientific">Neolamprologus brichardi</name>
    <name type="common">Fairy cichlid</name>
    <name type="synonym">Lamprologus brichardi</name>
    <dbReference type="NCBI Taxonomy" id="32507"/>
    <lineage>
        <taxon>Eukaryota</taxon>
        <taxon>Metazoa</taxon>
        <taxon>Chordata</taxon>
        <taxon>Craniata</taxon>
        <taxon>Vertebrata</taxon>
        <taxon>Euteleostomi</taxon>
        <taxon>Actinopterygii</taxon>
        <taxon>Neopterygii</taxon>
        <taxon>Teleostei</taxon>
        <taxon>Neoteleostei</taxon>
        <taxon>Acanthomorphata</taxon>
        <taxon>Ovalentaria</taxon>
        <taxon>Cichlomorphae</taxon>
        <taxon>Cichliformes</taxon>
        <taxon>Cichlidae</taxon>
        <taxon>African cichlids</taxon>
        <taxon>Pseudocrenilabrinae</taxon>
        <taxon>Lamprologini</taxon>
        <taxon>Neolamprologus</taxon>
    </lineage>
</organism>
<dbReference type="PROSITE" id="PS50053">
    <property type="entry name" value="UBIQUITIN_2"/>
    <property type="match status" value="1"/>
</dbReference>
<dbReference type="GeneTree" id="ENSGT00940000176975"/>
<keyword evidence="3" id="KW-1185">Reference proteome</keyword>
<dbReference type="Ensembl" id="ENSNBRT00000002151.1">
    <property type="protein sequence ID" value="ENSNBRP00000002069.1"/>
    <property type="gene ID" value="ENSNBRG00000001660.1"/>
</dbReference>
<proteinExistence type="predicted"/>
<dbReference type="InterPro" id="IPR000626">
    <property type="entry name" value="Ubiquitin-like_dom"/>
</dbReference>
<dbReference type="Bgee" id="ENSNBRG00000001660">
    <property type="expression patterns" value="Expressed in mesonephros and 1 other cell type or tissue"/>
</dbReference>
<reference evidence="2" key="2">
    <citation type="submission" date="2025-09" db="UniProtKB">
        <authorList>
            <consortium name="Ensembl"/>
        </authorList>
    </citation>
    <scope>IDENTIFICATION</scope>
</reference>
<accession>A0A3Q4M4I1</accession>
<dbReference type="CDD" id="cd17039">
    <property type="entry name" value="Ubl_ubiquitin_like"/>
    <property type="match status" value="1"/>
</dbReference>
<feature type="domain" description="Ubiquitin-like" evidence="1">
    <location>
        <begin position="32"/>
        <end position="89"/>
    </location>
</feature>
<dbReference type="STRING" id="32507.ENSNBRP00000002069"/>
<dbReference type="OMA" id="SIVMVIR"/>
<name>A0A3Q4M4I1_NEOBR</name>
<reference evidence="2" key="1">
    <citation type="submission" date="2025-08" db="UniProtKB">
        <authorList>
            <consortium name="Ensembl"/>
        </authorList>
    </citation>
    <scope>IDENTIFICATION</scope>
</reference>
<evidence type="ECO:0000313" key="3">
    <source>
        <dbReference type="Proteomes" id="UP000261580"/>
    </source>
</evidence>